<dbReference type="GO" id="GO:0005737">
    <property type="term" value="C:cytoplasm"/>
    <property type="evidence" value="ECO:0007669"/>
    <property type="project" value="TreeGrafter"/>
</dbReference>
<dbReference type="OrthoDB" id="9813918at2"/>
<dbReference type="GO" id="GO:0016791">
    <property type="term" value="F:phosphatase activity"/>
    <property type="evidence" value="ECO:0007669"/>
    <property type="project" value="TreeGrafter"/>
</dbReference>
<dbReference type="EMBL" id="NWBU01000004">
    <property type="protein sequence ID" value="PTQ13119.1"/>
    <property type="molecule type" value="Genomic_DNA"/>
</dbReference>
<organism evidence="3 4">
    <name type="scientific">Sphingomonas oleivorans</name>
    <dbReference type="NCBI Taxonomy" id="1735121"/>
    <lineage>
        <taxon>Bacteria</taxon>
        <taxon>Pseudomonadati</taxon>
        <taxon>Pseudomonadota</taxon>
        <taxon>Alphaproteobacteria</taxon>
        <taxon>Sphingomonadales</taxon>
        <taxon>Sphingomonadaceae</taxon>
        <taxon>Sphingomonas</taxon>
    </lineage>
</organism>
<gene>
    <name evidence="3" type="ORF">CLG96_03030</name>
</gene>
<evidence type="ECO:0000313" key="3">
    <source>
        <dbReference type="EMBL" id="PTQ13119.1"/>
    </source>
</evidence>
<dbReference type="Proteomes" id="UP000244162">
    <property type="component" value="Unassembled WGS sequence"/>
</dbReference>
<protein>
    <submittedName>
        <fullName evidence="3">YfcE family phosphodiesterase</fullName>
    </submittedName>
</protein>
<sequence>MRIAAISDIHGNLAALDAVLADIARRNVDLVVNLGDIFSGALFPRETADRLMPLGFPTIRGNHERQILTLDPGRMGPSDRLAADCLTPDQKGWIAALPETLRISEEVLLVHGTPDSDLAYFLETVDETGLRPATMAEIEARAGNEPARLILCGHTHMPRVARLDDGRLIVNPGSVGLPAYEDDRPFPHKIEAGSPYARYAIAERGDGQWTARLLIVGYDWNEAADIAAARGRQDWARALRTGFA</sequence>
<dbReference type="SUPFAM" id="SSF56300">
    <property type="entry name" value="Metallo-dependent phosphatases"/>
    <property type="match status" value="1"/>
</dbReference>
<dbReference type="PANTHER" id="PTHR42850">
    <property type="entry name" value="METALLOPHOSPHOESTERASE"/>
    <property type="match status" value="1"/>
</dbReference>
<evidence type="ECO:0000313" key="4">
    <source>
        <dbReference type="Proteomes" id="UP000244162"/>
    </source>
</evidence>
<dbReference type="InterPro" id="IPR050126">
    <property type="entry name" value="Ap4A_hydrolase"/>
</dbReference>
<accession>A0A2T5G1T0</accession>
<comment type="similarity">
    <text evidence="1">Belongs to the metallophosphoesterase superfamily. YfcE family.</text>
</comment>
<dbReference type="PIRSF" id="PIRSF000883">
    <property type="entry name" value="Pesterase_MJ0912"/>
    <property type="match status" value="1"/>
</dbReference>
<dbReference type="RefSeq" id="WP_107966353.1">
    <property type="nucleotide sequence ID" value="NZ_NWBU01000004.1"/>
</dbReference>
<name>A0A2T5G1T0_9SPHN</name>
<dbReference type="PANTHER" id="PTHR42850:SF2">
    <property type="entry name" value="BLL5683 PROTEIN"/>
    <property type="match status" value="1"/>
</dbReference>
<keyword evidence="4" id="KW-1185">Reference proteome</keyword>
<dbReference type="Pfam" id="PF12850">
    <property type="entry name" value="Metallophos_2"/>
    <property type="match status" value="1"/>
</dbReference>
<evidence type="ECO:0000259" key="2">
    <source>
        <dbReference type="Pfam" id="PF12850"/>
    </source>
</evidence>
<comment type="caution">
    <text evidence="3">The sequence shown here is derived from an EMBL/GenBank/DDBJ whole genome shotgun (WGS) entry which is preliminary data.</text>
</comment>
<reference evidence="3 4" key="1">
    <citation type="submission" date="2017-09" db="EMBL/GenBank/DDBJ databases">
        <title>Sphingomonas panjinensis sp.nov., isolated from oil-contaminated soil.</title>
        <authorList>
            <person name="Wang L."/>
            <person name="Chen L."/>
        </authorList>
    </citation>
    <scope>NUCLEOTIDE SEQUENCE [LARGE SCALE GENOMIC DNA]</scope>
    <source>
        <strain evidence="3 4">FW-11</strain>
    </source>
</reference>
<feature type="domain" description="Calcineurin-like phosphoesterase" evidence="2">
    <location>
        <begin position="1"/>
        <end position="179"/>
    </location>
</feature>
<dbReference type="Gene3D" id="3.60.21.10">
    <property type="match status" value="1"/>
</dbReference>
<dbReference type="AlphaFoldDB" id="A0A2T5G1T0"/>
<evidence type="ECO:0000256" key="1">
    <source>
        <dbReference type="ARBA" id="ARBA00008950"/>
    </source>
</evidence>
<dbReference type="InterPro" id="IPR024654">
    <property type="entry name" value="Calcineurin-like_PHP_lpxH"/>
</dbReference>
<dbReference type="InterPro" id="IPR029052">
    <property type="entry name" value="Metallo-depent_PP-like"/>
</dbReference>
<proteinExistence type="inferred from homology"/>
<dbReference type="InterPro" id="IPR011152">
    <property type="entry name" value="Pesterase_MJ0912"/>
</dbReference>